<dbReference type="Proteomes" id="UP001627154">
    <property type="component" value="Unassembled WGS sequence"/>
</dbReference>
<organism evidence="2 3">
    <name type="scientific">Trichogramma kaykai</name>
    <dbReference type="NCBI Taxonomy" id="54128"/>
    <lineage>
        <taxon>Eukaryota</taxon>
        <taxon>Metazoa</taxon>
        <taxon>Ecdysozoa</taxon>
        <taxon>Arthropoda</taxon>
        <taxon>Hexapoda</taxon>
        <taxon>Insecta</taxon>
        <taxon>Pterygota</taxon>
        <taxon>Neoptera</taxon>
        <taxon>Endopterygota</taxon>
        <taxon>Hymenoptera</taxon>
        <taxon>Apocrita</taxon>
        <taxon>Proctotrupomorpha</taxon>
        <taxon>Chalcidoidea</taxon>
        <taxon>Trichogrammatidae</taxon>
        <taxon>Trichogramma</taxon>
    </lineage>
</organism>
<evidence type="ECO:0000313" key="2">
    <source>
        <dbReference type="EMBL" id="KAL3406474.1"/>
    </source>
</evidence>
<name>A0ABD2XNR4_9HYME</name>
<dbReference type="Gene3D" id="3.30.710.10">
    <property type="entry name" value="Potassium Channel Kv1.1, Chain A"/>
    <property type="match status" value="1"/>
</dbReference>
<gene>
    <name evidence="2" type="ORF">TKK_001791</name>
</gene>
<dbReference type="PANTHER" id="PTHR24413">
    <property type="entry name" value="SPECKLE-TYPE POZ PROTEIN"/>
    <property type="match status" value="1"/>
</dbReference>
<accession>A0ABD2XNR4</accession>
<sequence length="306" mass="34902">MSIANKITGYTQTPTEDCDFTWVIMDFPFYWQTIKVNLISPVFNVGGDDQMLFVLKLNKISTNGGADKGILNLQRVQKYEQLSCKYKITFIKDDKPVHAQSMKYHTFSMTSYVVPIFTLQSNELLEFVSSTGTVIIHLVLSVFTGDEKKFLKEESVDTNKVLVPKYNFDWIFLNESLSDFKLKTANGKEIPAHRVVLGNFSPVFKAMFSLDMLEKKSQSVDMIDISYDAAVEMLRYFYIGTIESREVSLIIDLLVAADKYQVDELKNECERILSSLLSPESAVDILQVADKYNMKSLEKNAADFLK</sequence>
<dbReference type="SMART" id="SM00225">
    <property type="entry name" value="BTB"/>
    <property type="match status" value="1"/>
</dbReference>
<protein>
    <recommendedName>
        <fullName evidence="1">BTB domain-containing protein</fullName>
    </recommendedName>
</protein>
<dbReference type="AlphaFoldDB" id="A0ABD2XNR4"/>
<comment type="caution">
    <text evidence="2">The sequence shown here is derived from an EMBL/GenBank/DDBJ whole genome shotgun (WGS) entry which is preliminary data.</text>
</comment>
<dbReference type="InterPro" id="IPR011333">
    <property type="entry name" value="SKP1/BTB/POZ_sf"/>
</dbReference>
<dbReference type="SUPFAM" id="SSF54695">
    <property type="entry name" value="POZ domain"/>
    <property type="match status" value="1"/>
</dbReference>
<evidence type="ECO:0000313" key="3">
    <source>
        <dbReference type="Proteomes" id="UP001627154"/>
    </source>
</evidence>
<dbReference type="Pfam" id="PF00651">
    <property type="entry name" value="BTB"/>
    <property type="match status" value="1"/>
</dbReference>
<feature type="domain" description="BTB" evidence="1">
    <location>
        <begin position="178"/>
        <end position="246"/>
    </location>
</feature>
<dbReference type="InterPro" id="IPR000210">
    <property type="entry name" value="BTB/POZ_dom"/>
</dbReference>
<reference evidence="2 3" key="1">
    <citation type="journal article" date="2024" name="bioRxiv">
        <title>A reference genome for Trichogramma kaykai: A tiny desert-dwelling parasitoid wasp with competing sex-ratio distorters.</title>
        <authorList>
            <person name="Culotta J."/>
            <person name="Lindsey A.R."/>
        </authorList>
    </citation>
    <scope>NUCLEOTIDE SEQUENCE [LARGE SCALE GENOMIC DNA]</scope>
    <source>
        <strain evidence="2 3">KSX58</strain>
    </source>
</reference>
<proteinExistence type="predicted"/>
<keyword evidence="3" id="KW-1185">Reference proteome</keyword>
<evidence type="ECO:0000259" key="1">
    <source>
        <dbReference type="PROSITE" id="PS50097"/>
    </source>
</evidence>
<dbReference type="EMBL" id="JBJJXI010000019">
    <property type="protein sequence ID" value="KAL3406474.1"/>
    <property type="molecule type" value="Genomic_DNA"/>
</dbReference>
<dbReference type="PROSITE" id="PS50097">
    <property type="entry name" value="BTB"/>
    <property type="match status" value="1"/>
</dbReference>